<dbReference type="EMBL" id="JBIYEW010000003">
    <property type="protein sequence ID" value="MFK4639685.1"/>
    <property type="molecule type" value="Genomic_DNA"/>
</dbReference>
<evidence type="ECO:0000313" key="2">
    <source>
        <dbReference type="EMBL" id="MFK4639685.1"/>
    </source>
</evidence>
<reference evidence="2 3" key="1">
    <citation type="submission" date="2024-10" db="EMBL/GenBank/DDBJ databases">
        <title>Novel secondary metabolite-producing bacteria for plant disease control.</title>
        <authorList>
            <person name="Chevrette M."/>
        </authorList>
    </citation>
    <scope>NUCLEOTIDE SEQUENCE [LARGE SCALE GENOMIC DNA]</scope>
    <source>
        <strain evidence="2 3">J30 TE3557</strain>
    </source>
</reference>
<dbReference type="Proteomes" id="UP001620520">
    <property type="component" value="Unassembled WGS sequence"/>
</dbReference>
<name>A0ABW8N7V5_9MICC</name>
<keyword evidence="1" id="KW-0472">Membrane</keyword>
<evidence type="ECO:0000256" key="1">
    <source>
        <dbReference type="SAM" id="Phobius"/>
    </source>
</evidence>
<sequence length="646" mass="68911">MLGVGTLVVCFLVLFFVLDRVNVRLGVIRLEVVRFNVIEFNVIVLNVCRCGFHDDRLGFCRRAFCRYDVGLRGRRLEARPACGFFFLLIPAEIENLRLSEIAHTQSIFGHEGLTCPLVSFLGAAHSAQCLGVRAEEAGAVGERPVDVQLRDLELADSSIQLLQVRACTGGHNSQFHLARGVKILGFGGTDHVQGAIRAAKATFAVSHHRQMHVGSADATVGTEFPQCLAIVAGSVGSQAHGFTNSRETATAAACSQGVLESQLRLNVNQAAGHDQVLRDPACALLFECLDLVSCGAIQFFARDVIVDLGGTFAVRSVGAADVLGVGHPGRTLFPGIAAVAAEGPTLTITGRTVSERLTITVTAGGAIATVTERLAITIATERTTLAITGRTVTERLAISTIVVEGAAVIAITTRTIEVPRATLWAVTERLTITVTTERTTLAITSRTVTERLTITVTTERTTLAITSRTVTERLTITVTTEGTTLAITSRTVTERLTITVTTEGTTLTITSRTITERLTITVTTEGTTLTITSRTITERLTITVTTEGTTLTITSRTITERLTISTIVVERTTLAITSRTIVVVPVFPGTESARISAGVIVRAVRTAFVPVPAEVSAIAAAIAAVVLSHGGFLLLRADHWRVRSRS</sequence>
<feature type="transmembrane region" description="Helical" evidence="1">
    <location>
        <begin position="615"/>
        <end position="635"/>
    </location>
</feature>
<accession>A0ABW8N7V5</accession>
<organism evidence="2 3">
    <name type="scientific">Paenarthrobacter histidinolovorans</name>
    <dbReference type="NCBI Taxonomy" id="43664"/>
    <lineage>
        <taxon>Bacteria</taxon>
        <taxon>Bacillati</taxon>
        <taxon>Actinomycetota</taxon>
        <taxon>Actinomycetes</taxon>
        <taxon>Micrococcales</taxon>
        <taxon>Micrococcaceae</taxon>
        <taxon>Paenarthrobacter</taxon>
    </lineage>
</organism>
<keyword evidence="1" id="KW-0812">Transmembrane</keyword>
<protein>
    <submittedName>
        <fullName evidence="2">Uncharacterized protein</fullName>
    </submittedName>
</protein>
<keyword evidence="3" id="KW-1185">Reference proteome</keyword>
<evidence type="ECO:0000313" key="3">
    <source>
        <dbReference type="Proteomes" id="UP001620520"/>
    </source>
</evidence>
<comment type="caution">
    <text evidence="2">The sequence shown here is derived from an EMBL/GenBank/DDBJ whole genome shotgun (WGS) entry which is preliminary data.</text>
</comment>
<gene>
    <name evidence="2" type="ORF">ABIA52_002574</name>
</gene>
<proteinExistence type="predicted"/>
<keyword evidence="1" id="KW-1133">Transmembrane helix</keyword>